<organism evidence="2 3">
    <name type="scientific">Exophiala bonariae</name>
    <dbReference type="NCBI Taxonomy" id="1690606"/>
    <lineage>
        <taxon>Eukaryota</taxon>
        <taxon>Fungi</taxon>
        <taxon>Dikarya</taxon>
        <taxon>Ascomycota</taxon>
        <taxon>Pezizomycotina</taxon>
        <taxon>Eurotiomycetes</taxon>
        <taxon>Chaetothyriomycetidae</taxon>
        <taxon>Chaetothyriales</taxon>
        <taxon>Herpotrichiellaceae</taxon>
        <taxon>Exophiala</taxon>
    </lineage>
</organism>
<evidence type="ECO:0000313" key="3">
    <source>
        <dbReference type="Proteomes" id="UP001358417"/>
    </source>
</evidence>
<comment type="caution">
    <text evidence="2">The sequence shown here is derived from an EMBL/GenBank/DDBJ whole genome shotgun (WGS) entry which is preliminary data.</text>
</comment>
<evidence type="ECO:0000256" key="1">
    <source>
        <dbReference type="SAM" id="MobiDB-lite"/>
    </source>
</evidence>
<sequence>MKYFAYKLGYLSRLNIRHEAQKPEPHLCKLLGHALLFDNARNYINEHLDDEELKPVEVETLPVLEWEEFEDDATIQYIEDIEDDPTSIMDAEAIQQPVSSSHKEPSLQLVNTPRTLSILHASSIESRPHCDQQWENGSNASTEAGDDDEGHWSDTTYEEEDIDPPLLHCGESDPFLLKTADPGYPLHKSEDDDIVLWSQQPRVLSLRQVEDIFVEAFG</sequence>
<gene>
    <name evidence="2" type="ORF">LTR84_004628</name>
</gene>
<feature type="region of interest" description="Disordered" evidence="1">
    <location>
        <begin position="127"/>
        <end position="156"/>
    </location>
</feature>
<dbReference type="Proteomes" id="UP001358417">
    <property type="component" value="Unassembled WGS sequence"/>
</dbReference>
<keyword evidence="3" id="KW-1185">Reference proteome</keyword>
<proteinExistence type="predicted"/>
<evidence type="ECO:0000313" key="2">
    <source>
        <dbReference type="EMBL" id="KAK5062555.1"/>
    </source>
</evidence>
<protein>
    <submittedName>
        <fullName evidence="2">Uncharacterized protein</fullName>
    </submittedName>
</protein>
<dbReference type="EMBL" id="JAVRRD010000002">
    <property type="protein sequence ID" value="KAK5062555.1"/>
    <property type="molecule type" value="Genomic_DNA"/>
</dbReference>
<feature type="compositionally biased region" description="Polar residues" evidence="1">
    <location>
        <begin position="133"/>
        <end position="142"/>
    </location>
</feature>
<dbReference type="RefSeq" id="XP_064710827.1">
    <property type="nucleotide sequence ID" value="XM_064848203.1"/>
</dbReference>
<reference evidence="2 3" key="1">
    <citation type="submission" date="2023-08" db="EMBL/GenBank/DDBJ databases">
        <title>Black Yeasts Isolated from many extreme environments.</title>
        <authorList>
            <person name="Coleine C."/>
            <person name="Stajich J.E."/>
            <person name="Selbmann L."/>
        </authorList>
    </citation>
    <scope>NUCLEOTIDE SEQUENCE [LARGE SCALE GENOMIC DNA]</scope>
    <source>
        <strain evidence="2 3">CCFEE 5792</strain>
    </source>
</reference>
<dbReference type="AlphaFoldDB" id="A0AAV9NR68"/>
<accession>A0AAV9NR68</accession>
<dbReference type="GeneID" id="89972806"/>
<name>A0AAV9NR68_9EURO</name>